<feature type="region of interest" description="Disordered" evidence="1">
    <location>
        <begin position="78"/>
        <end position="101"/>
    </location>
</feature>
<protein>
    <submittedName>
        <fullName evidence="2">Uncharacterized protein</fullName>
    </submittedName>
</protein>
<reference evidence="2" key="1">
    <citation type="submission" date="2018-05" db="EMBL/GenBank/DDBJ databases">
        <authorList>
            <person name="Lanie J.A."/>
            <person name="Ng W.-L."/>
            <person name="Kazmierczak K.M."/>
            <person name="Andrzejewski T.M."/>
            <person name="Davidsen T.M."/>
            <person name="Wayne K.J."/>
            <person name="Tettelin H."/>
            <person name="Glass J.I."/>
            <person name="Rusch D."/>
            <person name="Podicherti R."/>
            <person name="Tsui H.-C.T."/>
            <person name="Winkler M.E."/>
        </authorList>
    </citation>
    <scope>NUCLEOTIDE SEQUENCE</scope>
</reference>
<gene>
    <name evidence="2" type="ORF">METZ01_LOCUS138981</name>
</gene>
<dbReference type="AlphaFoldDB" id="A0A381ZBH3"/>
<organism evidence="2">
    <name type="scientific">marine metagenome</name>
    <dbReference type="NCBI Taxonomy" id="408172"/>
    <lineage>
        <taxon>unclassified sequences</taxon>
        <taxon>metagenomes</taxon>
        <taxon>ecological metagenomes</taxon>
    </lineage>
</organism>
<name>A0A381ZBH3_9ZZZZ</name>
<dbReference type="EMBL" id="UINC01020530">
    <property type="protein sequence ID" value="SVA86127.1"/>
    <property type="molecule type" value="Genomic_DNA"/>
</dbReference>
<evidence type="ECO:0000313" key="2">
    <source>
        <dbReference type="EMBL" id="SVA86127.1"/>
    </source>
</evidence>
<sequence>MEKFFMVIVFCIGAECQGIWQESTYNSMANCINASPMVKEYFMATFPESRGEIYCMDGIQFTEWRKWVEDGGSPEIIMPLEDPDSPRSFIPKSKNVPQGLN</sequence>
<accession>A0A381ZBH3</accession>
<proteinExistence type="predicted"/>
<evidence type="ECO:0000256" key="1">
    <source>
        <dbReference type="SAM" id="MobiDB-lite"/>
    </source>
</evidence>